<accession>U9UDN0</accession>
<gene>
    <name evidence="1" type="ORF">GLOINDRAFT_2447</name>
</gene>
<name>U9UDN0_RHIID</name>
<dbReference type="AlphaFoldDB" id="U9UDN0"/>
<dbReference type="HOGENOM" id="CLU_2886901_0_0_1"/>
<proteinExistence type="predicted"/>
<dbReference type="EMBL" id="KI280871">
    <property type="protein sequence ID" value="ESA16668.1"/>
    <property type="molecule type" value="Genomic_DNA"/>
</dbReference>
<sequence length="63" mass="7256">MRPEEVVGMLSLYKETTKSKRTTTLKKIIMPGLFKTTQAGPALFRTKHTLRDEEGYKRTPKNT</sequence>
<evidence type="ECO:0000313" key="1">
    <source>
        <dbReference type="EMBL" id="ESA16668.1"/>
    </source>
</evidence>
<reference evidence="1" key="1">
    <citation type="submission" date="2013-07" db="EMBL/GenBank/DDBJ databases">
        <title>The genome of an arbuscular mycorrhizal fungus provides insights into the evolution of the oldest plant symbiosis.</title>
        <authorList>
            <consortium name="DOE Joint Genome Institute"/>
            <person name="Tisserant E."/>
            <person name="Malbreil M."/>
            <person name="Kuo A."/>
            <person name="Kohler A."/>
            <person name="Symeonidi A."/>
            <person name="Balestrini R."/>
            <person name="Charron P."/>
            <person name="Duensing N."/>
            <person name="Frei-dit-Frey N."/>
            <person name="Gianinazzi-Pearson V."/>
            <person name="Gilbert B."/>
            <person name="Handa Y."/>
            <person name="Hijri M."/>
            <person name="Kaul R."/>
            <person name="Kawaguchi M."/>
            <person name="Krajinski F."/>
            <person name="Lammers P."/>
            <person name="Lapierre D."/>
            <person name="Masclaux F.G."/>
            <person name="Murat C."/>
            <person name="Morin E."/>
            <person name="Ndikumana S."/>
            <person name="Pagni M."/>
            <person name="Petitpierre D."/>
            <person name="Requena N."/>
            <person name="Rosikiewicz P."/>
            <person name="Riley R."/>
            <person name="Saito K."/>
            <person name="San Clemente H."/>
            <person name="Shapiro H."/>
            <person name="van Tuinen D."/>
            <person name="Becard G."/>
            <person name="Bonfante P."/>
            <person name="Paszkowski U."/>
            <person name="Shachar-Hill Y."/>
            <person name="Young J.P."/>
            <person name="Sanders I.R."/>
            <person name="Henrissat B."/>
            <person name="Rensing S.A."/>
            <person name="Grigoriev I.V."/>
            <person name="Corradi N."/>
            <person name="Roux C."/>
            <person name="Martin F."/>
        </authorList>
    </citation>
    <scope>NUCLEOTIDE SEQUENCE</scope>
    <source>
        <strain evidence="1">DAOM 197198</strain>
    </source>
</reference>
<organism evidence="1">
    <name type="scientific">Rhizophagus irregularis (strain DAOM 181602 / DAOM 197198 / MUCL 43194)</name>
    <name type="common">Arbuscular mycorrhizal fungus</name>
    <name type="synonym">Glomus intraradices</name>
    <dbReference type="NCBI Taxonomy" id="747089"/>
    <lineage>
        <taxon>Eukaryota</taxon>
        <taxon>Fungi</taxon>
        <taxon>Fungi incertae sedis</taxon>
        <taxon>Mucoromycota</taxon>
        <taxon>Glomeromycotina</taxon>
        <taxon>Glomeromycetes</taxon>
        <taxon>Glomerales</taxon>
        <taxon>Glomeraceae</taxon>
        <taxon>Rhizophagus</taxon>
    </lineage>
</organism>
<protein>
    <submittedName>
        <fullName evidence="1">Uncharacterized protein</fullName>
    </submittedName>
</protein>